<dbReference type="Proteomes" id="UP000325315">
    <property type="component" value="Unassembled WGS sequence"/>
</dbReference>
<organism evidence="1 2">
    <name type="scientific">Gossypium australe</name>
    <dbReference type="NCBI Taxonomy" id="47621"/>
    <lineage>
        <taxon>Eukaryota</taxon>
        <taxon>Viridiplantae</taxon>
        <taxon>Streptophyta</taxon>
        <taxon>Embryophyta</taxon>
        <taxon>Tracheophyta</taxon>
        <taxon>Spermatophyta</taxon>
        <taxon>Magnoliopsida</taxon>
        <taxon>eudicotyledons</taxon>
        <taxon>Gunneridae</taxon>
        <taxon>Pentapetalae</taxon>
        <taxon>rosids</taxon>
        <taxon>malvids</taxon>
        <taxon>Malvales</taxon>
        <taxon>Malvaceae</taxon>
        <taxon>Malvoideae</taxon>
        <taxon>Gossypium</taxon>
    </lineage>
</organism>
<dbReference type="GO" id="GO:0008168">
    <property type="term" value="F:methyltransferase activity"/>
    <property type="evidence" value="ECO:0007669"/>
    <property type="project" value="UniProtKB-KW"/>
</dbReference>
<sequence>MSRQIFIDKFRKCGTEEFWGRAEDDPTKVEYWLENIQRTKLTTSGRRCQQWYQRITLTRTSSSLNFKRQRKFVYLSKYTREIVPNKEEMCICFEDGLNDEIKTMIGGTKIR</sequence>
<evidence type="ECO:0000313" key="1">
    <source>
        <dbReference type="EMBL" id="KAA3487448.1"/>
    </source>
</evidence>
<proteinExistence type="predicted"/>
<accession>A0A5B6X0Y6</accession>
<keyword evidence="1" id="KW-0489">Methyltransferase</keyword>
<reference evidence="1" key="1">
    <citation type="submission" date="2019-08" db="EMBL/GenBank/DDBJ databases">
        <authorList>
            <person name="Liu F."/>
        </authorList>
    </citation>
    <scope>NUCLEOTIDE SEQUENCE [LARGE SCALE GENOMIC DNA]</scope>
    <source>
        <strain evidence="1">PA1801</strain>
        <tissue evidence="1">Leaf</tissue>
    </source>
</reference>
<evidence type="ECO:0000313" key="2">
    <source>
        <dbReference type="Proteomes" id="UP000325315"/>
    </source>
</evidence>
<keyword evidence="1" id="KW-0808">Transferase</keyword>
<dbReference type="AlphaFoldDB" id="A0A5B6X0Y6"/>
<comment type="caution">
    <text evidence="1">The sequence shown here is derived from an EMBL/GenBank/DDBJ whole genome shotgun (WGS) entry which is preliminary data.</text>
</comment>
<name>A0A5B6X0Y6_9ROSI</name>
<dbReference type="OrthoDB" id="2272416at2759"/>
<keyword evidence="2" id="KW-1185">Reference proteome</keyword>
<protein>
    <submittedName>
        <fullName evidence="1">Hexaprenyldihydroxybenzoate methyltransferase, mitochondrial-like protein</fullName>
    </submittedName>
</protein>
<dbReference type="GO" id="GO:0032259">
    <property type="term" value="P:methylation"/>
    <property type="evidence" value="ECO:0007669"/>
    <property type="project" value="UniProtKB-KW"/>
</dbReference>
<gene>
    <name evidence="1" type="ORF">EPI10_031271</name>
</gene>
<dbReference type="EMBL" id="SMMG02000001">
    <property type="protein sequence ID" value="KAA3487448.1"/>
    <property type="molecule type" value="Genomic_DNA"/>
</dbReference>